<evidence type="ECO:0000313" key="1">
    <source>
        <dbReference type="EMBL" id="KAI3432853.1"/>
    </source>
</evidence>
<reference evidence="1" key="2">
    <citation type="submission" date="2020-11" db="EMBL/GenBank/DDBJ databases">
        <authorList>
            <person name="Cecchin M."/>
            <person name="Marcolungo L."/>
            <person name="Rossato M."/>
            <person name="Girolomoni L."/>
            <person name="Cosentino E."/>
            <person name="Cuine S."/>
            <person name="Li-Beisson Y."/>
            <person name="Delledonne M."/>
            <person name="Ballottari M."/>
        </authorList>
    </citation>
    <scope>NUCLEOTIDE SEQUENCE</scope>
    <source>
        <strain evidence="1">211/11P</strain>
        <tissue evidence="1">Whole cell</tissue>
    </source>
</reference>
<protein>
    <submittedName>
        <fullName evidence="1">Uncharacterized protein</fullName>
    </submittedName>
</protein>
<evidence type="ECO:0000313" key="2">
    <source>
        <dbReference type="Proteomes" id="UP001055712"/>
    </source>
</evidence>
<dbReference type="OrthoDB" id="511084at2759"/>
<keyword evidence="2" id="KW-1185">Reference proteome</keyword>
<proteinExistence type="predicted"/>
<gene>
    <name evidence="1" type="ORF">D9Q98_010436</name>
</gene>
<comment type="caution">
    <text evidence="1">The sequence shown here is derived from an EMBL/GenBank/DDBJ whole genome shotgun (WGS) entry which is preliminary data.</text>
</comment>
<sequence length="222" mass="23787">MLLLVTQAAQACSRPPCRLAKAPGQLVQCRSRRSVACKTAVRQAVAAPPTQPPPNTLPAPVVLAAALGVAAAVAVAWQQFGSANRGTREPAGSEYTGLAGLVRPAQSAASAELDPEYRMALARTRQATAIHRAIGFLNTGSRARAHVEVRRALHQNSMCRAPLLSTQHSKAELAELYRLHLQQAEVPADFGTLLQLRALLDLDFEDAERIEQEVAEQSAFSI</sequence>
<name>A0A9D4TRS9_CHLVU</name>
<dbReference type="Proteomes" id="UP001055712">
    <property type="component" value="Unassembled WGS sequence"/>
</dbReference>
<organism evidence="1 2">
    <name type="scientific">Chlorella vulgaris</name>
    <name type="common">Green alga</name>
    <dbReference type="NCBI Taxonomy" id="3077"/>
    <lineage>
        <taxon>Eukaryota</taxon>
        <taxon>Viridiplantae</taxon>
        <taxon>Chlorophyta</taxon>
        <taxon>core chlorophytes</taxon>
        <taxon>Trebouxiophyceae</taxon>
        <taxon>Chlorellales</taxon>
        <taxon>Chlorellaceae</taxon>
        <taxon>Chlorella clade</taxon>
        <taxon>Chlorella</taxon>
    </lineage>
</organism>
<dbReference type="AlphaFoldDB" id="A0A9D4TRS9"/>
<reference evidence="1" key="1">
    <citation type="journal article" date="2019" name="Plant J.">
        <title>Chlorella vulgaris genome assembly and annotation reveals the molecular basis for metabolic acclimation to high light conditions.</title>
        <authorList>
            <person name="Cecchin M."/>
            <person name="Marcolungo L."/>
            <person name="Rossato M."/>
            <person name="Girolomoni L."/>
            <person name="Cosentino E."/>
            <person name="Cuine S."/>
            <person name="Li-Beisson Y."/>
            <person name="Delledonne M."/>
            <person name="Ballottari M."/>
        </authorList>
    </citation>
    <scope>NUCLEOTIDE SEQUENCE</scope>
    <source>
        <strain evidence="1">211/11P</strain>
    </source>
</reference>
<dbReference type="EMBL" id="SIDB01000005">
    <property type="protein sequence ID" value="KAI3432853.1"/>
    <property type="molecule type" value="Genomic_DNA"/>
</dbReference>
<accession>A0A9D4TRS9</accession>